<evidence type="ECO:0000313" key="2">
    <source>
        <dbReference type="Proteomes" id="UP001165444"/>
    </source>
</evidence>
<dbReference type="Proteomes" id="UP001165444">
    <property type="component" value="Unassembled WGS sequence"/>
</dbReference>
<accession>A0ABT0C542</accession>
<sequence>MKQSIKFLITLMMCAISLSCSDEDELDDGYVCYECIMTDIKTNEIADRFPVCGEKTYVEILVENYESQSSDLYNIECTRVK</sequence>
<dbReference type="EMBL" id="JAKZMM010000054">
    <property type="protein sequence ID" value="MCJ2382075.1"/>
    <property type="molecule type" value="Genomic_DNA"/>
</dbReference>
<reference evidence="1 2" key="1">
    <citation type="submission" date="2022-03" db="EMBL/GenBank/DDBJ databases">
        <title>Parabacteroides sp. nov. isolated from swine feces.</title>
        <authorList>
            <person name="Bak J.E."/>
        </authorList>
    </citation>
    <scope>NUCLEOTIDE SEQUENCE [LARGE SCALE GENOMIC DNA]</scope>
    <source>
        <strain evidence="1 2">AGMB00274</strain>
    </source>
</reference>
<comment type="caution">
    <text evidence="1">The sequence shown here is derived from an EMBL/GenBank/DDBJ whole genome shotgun (WGS) entry which is preliminary data.</text>
</comment>
<keyword evidence="2" id="KW-1185">Reference proteome</keyword>
<proteinExistence type="predicted"/>
<dbReference type="RefSeq" id="WP_243326435.1">
    <property type="nucleotide sequence ID" value="NZ_JAKZMM010000054.1"/>
</dbReference>
<name>A0ABT0C542_9BACT</name>
<organism evidence="1 2">
    <name type="scientific">Parabacteroides faecalis</name>
    <dbReference type="NCBI Taxonomy" id="2924040"/>
    <lineage>
        <taxon>Bacteria</taxon>
        <taxon>Pseudomonadati</taxon>
        <taxon>Bacteroidota</taxon>
        <taxon>Bacteroidia</taxon>
        <taxon>Bacteroidales</taxon>
        <taxon>Tannerellaceae</taxon>
        <taxon>Parabacteroides</taxon>
    </lineage>
</organism>
<gene>
    <name evidence="1" type="ORF">MUN53_15915</name>
</gene>
<protein>
    <submittedName>
        <fullName evidence="1">Uncharacterized protein</fullName>
    </submittedName>
</protein>
<dbReference type="PROSITE" id="PS51257">
    <property type="entry name" value="PROKAR_LIPOPROTEIN"/>
    <property type="match status" value="1"/>
</dbReference>
<evidence type="ECO:0000313" key="1">
    <source>
        <dbReference type="EMBL" id="MCJ2382075.1"/>
    </source>
</evidence>